<reference evidence="1 2" key="1">
    <citation type="submission" date="2021-06" db="EMBL/GenBank/DDBJ databases">
        <authorList>
            <person name="Kallberg Y."/>
            <person name="Tangrot J."/>
            <person name="Rosling A."/>
        </authorList>
    </citation>
    <scope>NUCLEOTIDE SEQUENCE [LARGE SCALE GENOMIC DNA]</scope>
    <source>
        <strain evidence="1 2">120-4 pot B 10/14</strain>
    </source>
</reference>
<gene>
    <name evidence="1" type="ORF">GMARGA_LOCUS25363</name>
</gene>
<name>A0ABN7W1J3_GIGMA</name>
<keyword evidence="2" id="KW-1185">Reference proteome</keyword>
<dbReference type="Proteomes" id="UP000789901">
    <property type="component" value="Unassembled WGS sequence"/>
</dbReference>
<organism evidence="1 2">
    <name type="scientific">Gigaspora margarita</name>
    <dbReference type="NCBI Taxonomy" id="4874"/>
    <lineage>
        <taxon>Eukaryota</taxon>
        <taxon>Fungi</taxon>
        <taxon>Fungi incertae sedis</taxon>
        <taxon>Mucoromycota</taxon>
        <taxon>Glomeromycotina</taxon>
        <taxon>Glomeromycetes</taxon>
        <taxon>Diversisporales</taxon>
        <taxon>Gigasporaceae</taxon>
        <taxon>Gigaspora</taxon>
    </lineage>
</organism>
<evidence type="ECO:0000313" key="2">
    <source>
        <dbReference type="Proteomes" id="UP000789901"/>
    </source>
</evidence>
<proteinExistence type="predicted"/>
<dbReference type="EMBL" id="CAJVQB010027991">
    <property type="protein sequence ID" value="CAG8811552.1"/>
    <property type="molecule type" value="Genomic_DNA"/>
</dbReference>
<comment type="caution">
    <text evidence="1">The sequence shown here is derived from an EMBL/GenBank/DDBJ whole genome shotgun (WGS) entry which is preliminary data.</text>
</comment>
<evidence type="ECO:0000313" key="1">
    <source>
        <dbReference type="EMBL" id="CAG8811552.1"/>
    </source>
</evidence>
<sequence>MTTQEVTELISLPERKTMAEKIRENMTTYLLDLDYEEPKDFVLPPK</sequence>
<protein>
    <submittedName>
        <fullName evidence="1">41593_t:CDS:1</fullName>
    </submittedName>
</protein>
<feature type="non-terminal residue" evidence="1">
    <location>
        <position position="46"/>
    </location>
</feature>
<accession>A0ABN7W1J3</accession>